<evidence type="ECO:0000256" key="2">
    <source>
        <dbReference type="SAM" id="Phobius"/>
    </source>
</evidence>
<reference evidence="5 7" key="2">
    <citation type="submission" date="2013-03" db="EMBL/GenBank/DDBJ databases">
        <title>The Genome Sequence of Enterococcus malodoratus ATCC_43197 (PacBio/Illumina hybrid assembly).</title>
        <authorList>
            <consortium name="The Broad Institute Genomics Platform"/>
            <consortium name="The Broad Institute Genome Sequencing Center for Infectious Disease"/>
            <person name="Earl A."/>
            <person name="Russ C."/>
            <person name="Gilmore M."/>
            <person name="Surin D."/>
            <person name="Walker B."/>
            <person name="Young S."/>
            <person name="Zeng Q."/>
            <person name="Gargeya S."/>
            <person name="Fitzgerald M."/>
            <person name="Haas B."/>
            <person name="Abouelleil A."/>
            <person name="Allen A.W."/>
            <person name="Alvarado L."/>
            <person name="Arachchi H.M."/>
            <person name="Berlin A.M."/>
            <person name="Chapman S.B."/>
            <person name="Gainer-Dewar J."/>
            <person name="Goldberg J."/>
            <person name="Griggs A."/>
            <person name="Gujja S."/>
            <person name="Hansen M."/>
            <person name="Howarth C."/>
            <person name="Imamovic A."/>
            <person name="Ireland A."/>
            <person name="Larimer J."/>
            <person name="McCowan C."/>
            <person name="Murphy C."/>
            <person name="Pearson M."/>
            <person name="Poon T.W."/>
            <person name="Priest M."/>
            <person name="Roberts A."/>
            <person name="Saif S."/>
            <person name="Shea T."/>
            <person name="Sisk P."/>
            <person name="Sykes S."/>
            <person name="Wortman J."/>
            <person name="Nusbaum C."/>
            <person name="Birren B."/>
        </authorList>
    </citation>
    <scope>NUCLEOTIDE SEQUENCE [LARGE SCALE GENOMIC DNA]</scope>
    <source>
        <strain evidence="5 7">ATCC 43197</strain>
    </source>
</reference>
<dbReference type="GO" id="GO:0046677">
    <property type="term" value="P:response to antibiotic"/>
    <property type="evidence" value="ECO:0007669"/>
    <property type="project" value="InterPro"/>
</dbReference>
<evidence type="ECO:0000259" key="3">
    <source>
        <dbReference type="Pfam" id="PF13354"/>
    </source>
</evidence>
<accession>R2NZH0</accession>
<dbReference type="SUPFAM" id="SSF56601">
    <property type="entry name" value="beta-lactamase/transpeptidase-like"/>
    <property type="match status" value="1"/>
</dbReference>
<proteinExistence type="predicted"/>
<name>R2NZH0_9ENTE</name>
<feature type="transmembrane region" description="Helical" evidence="2">
    <location>
        <begin position="15"/>
        <end position="33"/>
    </location>
</feature>
<dbReference type="PANTHER" id="PTHR35333:SF3">
    <property type="entry name" value="BETA-LACTAMASE-TYPE TRANSPEPTIDASE FOLD CONTAINING PROTEIN"/>
    <property type="match status" value="1"/>
</dbReference>
<dbReference type="PANTHER" id="PTHR35333">
    <property type="entry name" value="BETA-LACTAMASE"/>
    <property type="match status" value="1"/>
</dbReference>
<reference evidence="4 6" key="1">
    <citation type="submission" date="2013-02" db="EMBL/GenBank/DDBJ databases">
        <title>The Genome Sequence of Enterococcus malodoratus ATCC_43197.</title>
        <authorList>
            <consortium name="The Broad Institute Genome Sequencing Platform"/>
            <consortium name="The Broad Institute Genome Sequencing Center for Infectious Disease"/>
            <person name="Earl A.M."/>
            <person name="Gilmore M.S."/>
            <person name="Lebreton F."/>
            <person name="Walker B."/>
            <person name="Young S.K."/>
            <person name="Zeng Q."/>
            <person name="Gargeya S."/>
            <person name="Fitzgerald M."/>
            <person name="Haas B."/>
            <person name="Abouelleil A."/>
            <person name="Alvarado L."/>
            <person name="Arachchi H.M."/>
            <person name="Berlin A.M."/>
            <person name="Chapman S.B."/>
            <person name="Dewar J."/>
            <person name="Goldberg J."/>
            <person name="Griggs A."/>
            <person name="Gujja S."/>
            <person name="Hansen M."/>
            <person name="Howarth C."/>
            <person name="Imamovic A."/>
            <person name="Larimer J."/>
            <person name="McCowan C."/>
            <person name="Murphy C."/>
            <person name="Neiman D."/>
            <person name="Pearson M."/>
            <person name="Priest M."/>
            <person name="Roberts A."/>
            <person name="Saif S."/>
            <person name="Shea T."/>
            <person name="Sisk P."/>
            <person name="Sykes S."/>
            <person name="Wortman J."/>
            <person name="Nusbaum C."/>
            <person name="Birren B."/>
        </authorList>
    </citation>
    <scope>NUCLEOTIDE SEQUENCE [LARGE SCALE GENOMIC DNA]</scope>
    <source>
        <strain evidence="4 6">ATCC 43197</strain>
    </source>
</reference>
<sequence length="344" mass="38243">MGRHTDPNEKSKGKYVVIGLAGLLLAGGLYFGVTRILNNPTEKPKETVTTKKSQKEPKKTSANTKQSAKKSSEKKVKAKTKKTTESSKKKKTKESSTSKKQASSKKKTAAKTKKKTTGKLDAANLTKSAGKVYYGVHYFKNKQDFSSDNSESTIAANVIELFIMDYALAQKDGSDQVIQDKKLGEWLNPMIQQNDINATNVLIDHYGMDKLNAYFKDQGYPDTRIESRMVDINVRGTEKNNYTSLNDCMKLLKKIYDGREKEPQKTMVESLKGQVIRTKIPEKLPKDTTVANITGEQQNVENDIGLVLTEDNPFAIVVLTNEVSDIVQTRTAIADFSLAASKLK</sequence>
<evidence type="ECO:0000313" key="4">
    <source>
        <dbReference type="EMBL" id="EOH77422.1"/>
    </source>
</evidence>
<dbReference type="Proteomes" id="UP000013783">
    <property type="component" value="Unassembled WGS sequence"/>
</dbReference>
<dbReference type="STRING" id="71451.RV07_GL004334"/>
<keyword evidence="7" id="KW-1185">Reference proteome</keyword>
<evidence type="ECO:0000256" key="1">
    <source>
        <dbReference type="SAM" id="MobiDB-lite"/>
    </source>
</evidence>
<dbReference type="Pfam" id="PF13354">
    <property type="entry name" value="Beta-lactamase2"/>
    <property type="match status" value="1"/>
</dbReference>
<evidence type="ECO:0000313" key="5">
    <source>
        <dbReference type="EMBL" id="EOT64164.1"/>
    </source>
</evidence>
<dbReference type="EMBL" id="ASWA01000004">
    <property type="protein sequence ID" value="EOT64164.1"/>
    <property type="molecule type" value="Genomic_DNA"/>
</dbReference>
<keyword evidence="2" id="KW-0812">Transmembrane</keyword>
<feature type="region of interest" description="Disordered" evidence="1">
    <location>
        <begin position="38"/>
        <end position="119"/>
    </location>
</feature>
<feature type="compositionally biased region" description="Basic residues" evidence="1">
    <location>
        <begin position="102"/>
        <end position="117"/>
    </location>
</feature>
<feature type="compositionally biased region" description="Basic and acidic residues" evidence="1">
    <location>
        <begin position="42"/>
        <end position="59"/>
    </location>
</feature>
<dbReference type="Proteomes" id="UP000014148">
    <property type="component" value="Unassembled WGS sequence"/>
</dbReference>
<feature type="compositionally biased region" description="Basic and acidic residues" evidence="1">
    <location>
        <begin position="82"/>
        <end position="97"/>
    </location>
</feature>
<evidence type="ECO:0000313" key="7">
    <source>
        <dbReference type="Proteomes" id="UP000014148"/>
    </source>
</evidence>
<dbReference type="AlphaFoldDB" id="R2NZH0"/>
<dbReference type="GO" id="GO:0030655">
    <property type="term" value="P:beta-lactam antibiotic catabolic process"/>
    <property type="evidence" value="ECO:0007669"/>
    <property type="project" value="InterPro"/>
</dbReference>
<evidence type="ECO:0000313" key="6">
    <source>
        <dbReference type="Proteomes" id="UP000013783"/>
    </source>
</evidence>
<comment type="caution">
    <text evidence="4">The sequence shown here is derived from an EMBL/GenBank/DDBJ whole genome shotgun (WGS) entry which is preliminary data.</text>
</comment>
<dbReference type="GO" id="GO:0008800">
    <property type="term" value="F:beta-lactamase activity"/>
    <property type="evidence" value="ECO:0007669"/>
    <property type="project" value="InterPro"/>
</dbReference>
<feature type="domain" description="Beta-lactamase class A catalytic" evidence="3">
    <location>
        <begin position="183"/>
        <end position="320"/>
    </location>
</feature>
<dbReference type="OrthoDB" id="9775096at2"/>
<dbReference type="PATRIC" id="fig|1158601.3.peg.2029"/>
<keyword evidence="2" id="KW-1133">Transmembrane helix</keyword>
<keyword evidence="2" id="KW-0472">Membrane</keyword>
<dbReference type="Gene3D" id="3.40.710.10">
    <property type="entry name" value="DD-peptidase/beta-lactamase superfamily"/>
    <property type="match status" value="1"/>
</dbReference>
<organism evidence="4 6">
    <name type="scientific">Enterococcus malodoratus ATCC 43197</name>
    <dbReference type="NCBI Taxonomy" id="1158601"/>
    <lineage>
        <taxon>Bacteria</taxon>
        <taxon>Bacillati</taxon>
        <taxon>Bacillota</taxon>
        <taxon>Bacilli</taxon>
        <taxon>Lactobacillales</taxon>
        <taxon>Enterococcaceae</taxon>
        <taxon>Enterococcus</taxon>
    </lineage>
</organism>
<dbReference type="InterPro" id="IPR045155">
    <property type="entry name" value="Beta-lactam_cat"/>
</dbReference>
<dbReference type="InterPro" id="IPR012338">
    <property type="entry name" value="Beta-lactam/transpept-like"/>
</dbReference>
<protein>
    <recommendedName>
        <fullName evidence="3">Beta-lactamase class A catalytic domain-containing protein</fullName>
    </recommendedName>
</protein>
<dbReference type="InterPro" id="IPR000871">
    <property type="entry name" value="Beta-lactam_class-A"/>
</dbReference>
<dbReference type="eggNOG" id="COG2367">
    <property type="taxonomic scope" value="Bacteria"/>
</dbReference>
<gene>
    <name evidence="5" type="ORF">I585_03361</name>
    <name evidence="4" type="ORF">UAI_02059</name>
</gene>
<dbReference type="EMBL" id="AJAK01000015">
    <property type="protein sequence ID" value="EOH77422.1"/>
    <property type="molecule type" value="Genomic_DNA"/>
</dbReference>